<evidence type="ECO:0000256" key="5">
    <source>
        <dbReference type="SAM" id="MobiDB-lite"/>
    </source>
</evidence>
<keyword evidence="3" id="KW-0406">Ion transport</keyword>
<accession>A0A1I8Q6V3</accession>
<proteinExistence type="inferred from homology"/>
<evidence type="ECO:0008006" key="8">
    <source>
        <dbReference type="Google" id="ProtNLM"/>
    </source>
</evidence>
<evidence type="ECO:0000256" key="3">
    <source>
        <dbReference type="ARBA" id="ARBA00023065"/>
    </source>
</evidence>
<comment type="function">
    <text evidence="4">Subunit of the V1 complex of vacuolar(H+)-ATPase (V-ATPase), a multisubunit enzyme composed of a peripheral complex (V1) that hydrolyzes ATP and a membrane integral complex (V0) that translocates protons. V-ATPase is responsible for acidifying and maintaining the pH of intracellular compartments and in some cell types, is targeted to the plasma membrane, where it is responsible for acidifying the extracellular environment.</text>
</comment>
<reference evidence="6" key="1">
    <citation type="submission" date="2020-05" db="UniProtKB">
        <authorList>
            <consortium name="EnsemblMetazoa"/>
        </authorList>
    </citation>
    <scope>IDENTIFICATION</scope>
    <source>
        <strain evidence="6">USDA</strain>
    </source>
</reference>
<dbReference type="Gene3D" id="1.10.287.3240">
    <property type="match status" value="1"/>
</dbReference>
<dbReference type="OrthoDB" id="7676488at2759"/>
<dbReference type="PANTHER" id="PTHR11671">
    <property type="entry name" value="V-TYPE ATP SYNTHASE SUBUNIT D"/>
    <property type="match status" value="1"/>
</dbReference>
<dbReference type="Proteomes" id="UP000095300">
    <property type="component" value="Unassembled WGS sequence"/>
</dbReference>
<dbReference type="EnsemblMetazoa" id="SCAU014418-RA">
    <property type="protein sequence ID" value="SCAU014418-PA"/>
    <property type="gene ID" value="SCAU014418"/>
</dbReference>
<keyword evidence="2" id="KW-0813">Transport</keyword>
<dbReference type="GO" id="GO:0046961">
    <property type="term" value="F:proton-transporting ATPase activity, rotational mechanism"/>
    <property type="evidence" value="ECO:0007669"/>
    <property type="project" value="InterPro"/>
</dbReference>
<gene>
    <name evidence="6" type="primary">106089131</name>
</gene>
<dbReference type="NCBIfam" id="TIGR00309">
    <property type="entry name" value="V_ATPase_subD"/>
    <property type="match status" value="1"/>
</dbReference>
<protein>
    <recommendedName>
        <fullName evidence="8">V-type proton ATPase subunit D</fullName>
    </recommendedName>
</protein>
<evidence type="ECO:0000256" key="2">
    <source>
        <dbReference type="ARBA" id="ARBA00022448"/>
    </source>
</evidence>
<name>A0A1I8Q6V3_STOCA</name>
<organism evidence="6 7">
    <name type="scientific">Stomoxys calcitrans</name>
    <name type="common">Stable fly</name>
    <name type="synonym">Conops calcitrans</name>
    <dbReference type="NCBI Taxonomy" id="35570"/>
    <lineage>
        <taxon>Eukaryota</taxon>
        <taxon>Metazoa</taxon>
        <taxon>Ecdysozoa</taxon>
        <taxon>Arthropoda</taxon>
        <taxon>Hexapoda</taxon>
        <taxon>Insecta</taxon>
        <taxon>Pterygota</taxon>
        <taxon>Neoptera</taxon>
        <taxon>Endopterygota</taxon>
        <taxon>Diptera</taxon>
        <taxon>Brachycera</taxon>
        <taxon>Muscomorpha</taxon>
        <taxon>Muscoidea</taxon>
        <taxon>Muscidae</taxon>
        <taxon>Stomoxys</taxon>
    </lineage>
</organism>
<dbReference type="InterPro" id="IPR002699">
    <property type="entry name" value="V_ATPase_D"/>
</dbReference>
<dbReference type="AlphaFoldDB" id="A0A1I8Q6V3"/>
<feature type="region of interest" description="Disordered" evidence="5">
    <location>
        <begin position="284"/>
        <end position="323"/>
    </location>
</feature>
<dbReference type="VEuPathDB" id="VectorBase:SCAU014418"/>
<keyword evidence="7" id="KW-1185">Reference proteome</keyword>
<dbReference type="Pfam" id="PF01813">
    <property type="entry name" value="ATP-synt_D"/>
    <property type="match status" value="1"/>
</dbReference>
<feature type="compositionally biased region" description="Low complexity" evidence="5">
    <location>
        <begin position="308"/>
        <end position="323"/>
    </location>
</feature>
<evidence type="ECO:0000256" key="4">
    <source>
        <dbReference type="ARBA" id="ARBA00045737"/>
    </source>
</evidence>
<evidence type="ECO:0000256" key="1">
    <source>
        <dbReference type="ARBA" id="ARBA00005850"/>
    </source>
</evidence>
<evidence type="ECO:0000313" key="6">
    <source>
        <dbReference type="EnsemblMetazoa" id="SCAU014418-PA"/>
    </source>
</evidence>
<dbReference type="KEGG" id="scac:106089131"/>
<evidence type="ECO:0000313" key="7">
    <source>
        <dbReference type="Proteomes" id="UP000095300"/>
    </source>
</evidence>
<dbReference type="STRING" id="35570.A0A1I8Q6V3"/>
<sequence>MSGRDILPITPSRANLVLMKQRIATATNGLNLLKRKRDAMELHLRKILSELKTNQDRVQNVMTEAMFSMAKAKFLAIDLRTASIEQPTRANAFVNLRNQKIVGMNVPSLELMLQPVTSLPLTGLAGGGQQVEVVRTKFQEALKILISLASLEYNANVLREAVKLNNRRVNGLEYVVLPRYHNTLAYIRDELDELEREDFFRLKWSQAKQLQKKSQLAREKEQQSPSQLSLPAVVMDFSDFNIQTHDIKQMGLKGDPSVAVTRKTVVSVSGNKVVLLPEDNIKPVVLGSGKKNATPKPRGEGKSKIKTKSVVTASPSSSEASLS</sequence>
<comment type="similarity">
    <text evidence="1">Belongs to the V-ATPase D subunit family.</text>
</comment>